<accession>A0A2I1E1E6</accession>
<dbReference type="Proteomes" id="UP000232722">
    <property type="component" value="Unassembled WGS sequence"/>
</dbReference>
<dbReference type="VEuPathDB" id="FungiDB:RhiirFUN_004893"/>
<comment type="caution">
    <text evidence="2">The sequence shown here is derived from an EMBL/GenBank/DDBJ whole genome shotgun (WGS) entry which is preliminary data.</text>
</comment>
<feature type="signal peptide" evidence="1">
    <location>
        <begin position="1"/>
        <end position="24"/>
    </location>
</feature>
<dbReference type="Proteomes" id="UP000232688">
    <property type="component" value="Unassembled WGS sequence"/>
</dbReference>
<dbReference type="EMBL" id="LLXI01000030">
    <property type="protein sequence ID" value="PKY38511.1"/>
    <property type="molecule type" value="Genomic_DNA"/>
</dbReference>
<proteinExistence type="predicted"/>
<evidence type="ECO:0000313" key="5">
    <source>
        <dbReference type="Proteomes" id="UP000232688"/>
    </source>
</evidence>
<keyword evidence="1" id="KW-0732">Signal</keyword>
<feature type="chain" id="PRO_5015080977" evidence="1">
    <location>
        <begin position="25"/>
        <end position="60"/>
    </location>
</feature>
<sequence>MKFSATFFLVIFLIFLINLETTTSAVCYCPQRCRFVEKRYPVNQRKRATVPITCNCNPNC</sequence>
<reference evidence="3 5" key="4">
    <citation type="submission" date="2017-10" db="EMBL/GenBank/DDBJ databases">
        <title>Genome analyses suggest a sexual origin of heterokaryosis in a supposedly ancient asexual fungus.</title>
        <authorList>
            <person name="Corradi N."/>
            <person name="Sedzielewska K."/>
            <person name="Noel J."/>
            <person name="Charron P."/>
            <person name="Farinelli L."/>
            <person name="Marton T."/>
            <person name="Kruger M."/>
            <person name="Pelin A."/>
            <person name="Brachmann A."/>
            <person name="Corradi N."/>
        </authorList>
    </citation>
    <scope>NUCLEOTIDE SEQUENCE [LARGE SCALE GENOMIC DNA]</scope>
    <source>
        <strain evidence="3 5">A1</strain>
    </source>
</reference>
<evidence type="ECO:0000313" key="7">
    <source>
        <dbReference type="Proteomes" id="UP000234323"/>
    </source>
</evidence>
<dbReference type="Proteomes" id="UP000234323">
    <property type="component" value="Unassembled WGS sequence"/>
</dbReference>
<reference evidence="2 6" key="2">
    <citation type="submission" date="2017-09" db="EMBL/GenBank/DDBJ databases">
        <title>Extensive intraspecific genome diversity in a model arbuscular mycorrhizal fungus.</title>
        <authorList>
            <person name="Chen E.C."/>
            <person name="Morin E."/>
            <person name="Beaudet D."/>
            <person name="Noel J."/>
            <person name="Ndikumana S."/>
            <person name="Charron P."/>
            <person name="St-Onge C."/>
            <person name="Giorgi J."/>
            <person name="Grigoriev I.V."/>
            <person name="Roux C."/>
            <person name="Martin F.M."/>
            <person name="Corradi N."/>
        </authorList>
    </citation>
    <scope>NUCLEOTIDE SEQUENCE [LARGE SCALE GENOMIC DNA]</scope>
    <source>
        <strain evidence="2 6">A5</strain>
    </source>
</reference>
<reference evidence="3 5" key="3">
    <citation type="submission" date="2017-10" db="EMBL/GenBank/DDBJ databases">
        <title>Extensive intraspecific genome diversity in a model arbuscular mycorrhizal fungus.</title>
        <authorList>
            <person name="Chen E.C.H."/>
            <person name="Morin E."/>
            <person name="Baudet D."/>
            <person name="Noel J."/>
            <person name="Ndikumana S."/>
            <person name="Charron P."/>
            <person name="St-Onge C."/>
            <person name="Giorgi J."/>
            <person name="Grigoriev I.V."/>
            <person name="Roux C."/>
            <person name="Martin F.M."/>
            <person name="Corradi N."/>
        </authorList>
    </citation>
    <scope>NUCLEOTIDE SEQUENCE [LARGE SCALE GENOMIC DNA]</scope>
    <source>
        <strain evidence="3 5">A1</strain>
    </source>
</reference>
<evidence type="ECO:0000313" key="2">
    <source>
        <dbReference type="EMBL" id="PKC09018.1"/>
    </source>
</evidence>
<evidence type="ECO:0000256" key="1">
    <source>
        <dbReference type="SAM" id="SignalP"/>
    </source>
</evidence>
<gene>
    <name evidence="3" type="ORF">RhiirA1_410093</name>
    <name evidence="4" type="ORF">RhiirA4_392106</name>
    <name evidence="2" type="ORF">RhiirA5_357207</name>
</gene>
<dbReference type="EMBL" id="LLXH01000074">
    <property type="protein sequence ID" value="PKC73829.1"/>
    <property type="molecule type" value="Genomic_DNA"/>
</dbReference>
<dbReference type="EMBL" id="LLXJ01000496">
    <property type="protein sequence ID" value="PKC09018.1"/>
    <property type="molecule type" value="Genomic_DNA"/>
</dbReference>
<dbReference type="AlphaFoldDB" id="A0A2I1E1E6"/>
<keyword evidence="7" id="KW-1185">Reference proteome</keyword>
<name>A0A2I1E1E6_9GLOM</name>
<evidence type="ECO:0000313" key="4">
    <source>
        <dbReference type="EMBL" id="PKY38511.1"/>
    </source>
</evidence>
<organism evidence="2 6">
    <name type="scientific">Rhizophagus irregularis</name>
    <dbReference type="NCBI Taxonomy" id="588596"/>
    <lineage>
        <taxon>Eukaryota</taxon>
        <taxon>Fungi</taxon>
        <taxon>Fungi incertae sedis</taxon>
        <taxon>Mucoromycota</taxon>
        <taxon>Glomeromycotina</taxon>
        <taxon>Glomeromycetes</taxon>
        <taxon>Glomerales</taxon>
        <taxon>Glomeraceae</taxon>
        <taxon>Rhizophagus</taxon>
    </lineage>
</organism>
<dbReference type="VEuPathDB" id="FungiDB:RhiirA1_410093"/>
<reference evidence="2 6" key="1">
    <citation type="submission" date="2016-04" db="EMBL/GenBank/DDBJ databases">
        <title>Genome analyses suggest a sexual origin of heterokaryosis in a supposedly ancient asexual fungus.</title>
        <authorList>
            <person name="Ropars J."/>
            <person name="Sedzielewska K."/>
            <person name="Noel J."/>
            <person name="Charron P."/>
            <person name="Farinelli L."/>
            <person name="Marton T."/>
            <person name="Kruger M."/>
            <person name="Pelin A."/>
            <person name="Brachmann A."/>
            <person name="Corradi N."/>
        </authorList>
    </citation>
    <scope>NUCLEOTIDE SEQUENCE [LARGE SCALE GENOMIC DNA]</scope>
    <source>
        <strain evidence="4 7">A4</strain>
        <strain evidence="2 6">A5</strain>
    </source>
</reference>
<evidence type="ECO:0000313" key="3">
    <source>
        <dbReference type="EMBL" id="PKC73829.1"/>
    </source>
</evidence>
<evidence type="ECO:0000313" key="6">
    <source>
        <dbReference type="Proteomes" id="UP000232722"/>
    </source>
</evidence>
<protein>
    <submittedName>
        <fullName evidence="2">Uncharacterized protein</fullName>
    </submittedName>
</protein>